<comment type="caution">
    <text evidence="1">The sequence shown here is derived from an EMBL/GenBank/DDBJ whole genome shotgun (WGS) entry which is preliminary data.</text>
</comment>
<organism evidence="1 2">
    <name type="scientific">Cyclotella cryptica</name>
    <dbReference type="NCBI Taxonomy" id="29204"/>
    <lineage>
        <taxon>Eukaryota</taxon>
        <taxon>Sar</taxon>
        <taxon>Stramenopiles</taxon>
        <taxon>Ochrophyta</taxon>
        <taxon>Bacillariophyta</taxon>
        <taxon>Coscinodiscophyceae</taxon>
        <taxon>Thalassiosirophycidae</taxon>
        <taxon>Stephanodiscales</taxon>
        <taxon>Stephanodiscaceae</taxon>
        <taxon>Cyclotella</taxon>
    </lineage>
</organism>
<dbReference type="AlphaFoldDB" id="A0ABD3PJ33"/>
<accession>A0ABD3PJ33</accession>
<evidence type="ECO:0000313" key="2">
    <source>
        <dbReference type="Proteomes" id="UP001516023"/>
    </source>
</evidence>
<proteinExistence type="predicted"/>
<evidence type="ECO:0008006" key="3">
    <source>
        <dbReference type="Google" id="ProtNLM"/>
    </source>
</evidence>
<sequence length="155" mass="18229">MTPWIDLRKLESMYRQKKKKRVRRDDANESKSNEAVVTDSDISLDAYLKKWAHQAPAYQVMKPLTDLLTTVPDVFPPANSKVESHEYFLKWREFSEEAFDEESGDELNAVLRKAMKKVKLFFHPDKLPADLTESQSKLFKTLWDIFMESEGIWIK</sequence>
<dbReference type="EMBL" id="JABMIG020000176">
    <property type="protein sequence ID" value="KAL3787341.1"/>
    <property type="molecule type" value="Genomic_DNA"/>
</dbReference>
<protein>
    <recommendedName>
        <fullName evidence="3">J domain-containing protein</fullName>
    </recommendedName>
</protein>
<gene>
    <name evidence="1" type="ORF">HJC23_004366</name>
</gene>
<keyword evidence="2" id="KW-1185">Reference proteome</keyword>
<dbReference type="Proteomes" id="UP001516023">
    <property type="component" value="Unassembled WGS sequence"/>
</dbReference>
<reference evidence="1 2" key="1">
    <citation type="journal article" date="2020" name="G3 (Bethesda)">
        <title>Improved Reference Genome for Cyclotella cryptica CCMP332, a Model for Cell Wall Morphogenesis, Salinity Adaptation, and Lipid Production in Diatoms (Bacillariophyta).</title>
        <authorList>
            <person name="Roberts W.R."/>
            <person name="Downey K.M."/>
            <person name="Ruck E.C."/>
            <person name="Traller J.C."/>
            <person name="Alverson A.J."/>
        </authorList>
    </citation>
    <scope>NUCLEOTIDE SEQUENCE [LARGE SCALE GENOMIC DNA]</scope>
    <source>
        <strain evidence="1 2">CCMP332</strain>
    </source>
</reference>
<evidence type="ECO:0000313" key="1">
    <source>
        <dbReference type="EMBL" id="KAL3787341.1"/>
    </source>
</evidence>
<name>A0ABD3PJ33_9STRA</name>